<evidence type="ECO:0000313" key="6">
    <source>
        <dbReference type="EMBL" id="MFC3125334.1"/>
    </source>
</evidence>
<dbReference type="InterPro" id="IPR006311">
    <property type="entry name" value="TAT_signal"/>
</dbReference>
<reference evidence="7" key="1">
    <citation type="journal article" date="2019" name="Int. J. Syst. Evol. Microbiol.">
        <title>The Global Catalogue of Microorganisms (GCM) 10K type strain sequencing project: providing services to taxonomists for standard genome sequencing and annotation.</title>
        <authorList>
            <consortium name="The Broad Institute Genomics Platform"/>
            <consortium name="The Broad Institute Genome Sequencing Center for Infectious Disease"/>
            <person name="Wu L."/>
            <person name="Ma J."/>
        </authorList>
    </citation>
    <scope>NUCLEOTIDE SEQUENCE [LARGE SCALE GENOMIC DNA]</scope>
    <source>
        <strain evidence="7">KCTC 52094</strain>
    </source>
</reference>
<evidence type="ECO:0000313" key="7">
    <source>
        <dbReference type="Proteomes" id="UP001595593"/>
    </source>
</evidence>
<dbReference type="Gene3D" id="3.40.190.10">
    <property type="entry name" value="Periplasmic binding protein-like II"/>
    <property type="match status" value="1"/>
</dbReference>
<dbReference type="PANTHER" id="PTHR30290">
    <property type="entry name" value="PERIPLASMIC BINDING COMPONENT OF ABC TRANSPORTER"/>
    <property type="match status" value="1"/>
</dbReference>
<protein>
    <submittedName>
        <fullName evidence="6">ABC transporter substrate-binding protein</fullName>
    </submittedName>
</protein>
<dbReference type="InterPro" id="IPR030678">
    <property type="entry name" value="Peptide/Ni-bd"/>
</dbReference>
<dbReference type="InterPro" id="IPR000914">
    <property type="entry name" value="SBP_5_dom"/>
</dbReference>
<keyword evidence="7" id="KW-1185">Reference proteome</keyword>
<evidence type="ECO:0000256" key="4">
    <source>
        <dbReference type="SAM" id="SignalP"/>
    </source>
</evidence>
<organism evidence="6 7">
    <name type="scientific">Teichococcus globiformis</name>
    <dbReference type="NCBI Taxonomy" id="2307229"/>
    <lineage>
        <taxon>Bacteria</taxon>
        <taxon>Pseudomonadati</taxon>
        <taxon>Pseudomonadota</taxon>
        <taxon>Alphaproteobacteria</taxon>
        <taxon>Acetobacterales</taxon>
        <taxon>Roseomonadaceae</taxon>
        <taxon>Roseomonas</taxon>
    </lineage>
</organism>
<dbReference type="Pfam" id="PF00496">
    <property type="entry name" value="SBP_bac_5"/>
    <property type="match status" value="1"/>
</dbReference>
<dbReference type="PROSITE" id="PS51318">
    <property type="entry name" value="TAT"/>
    <property type="match status" value="1"/>
</dbReference>
<dbReference type="Gene3D" id="3.10.105.10">
    <property type="entry name" value="Dipeptide-binding Protein, Domain 3"/>
    <property type="match status" value="1"/>
</dbReference>
<comment type="caution">
    <text evidence="6">The sequence shown here is derived from an EMBL/GenBank/DDBJ whole genome shotgun (WGS) entry which is preliminary data.</text>
</comment>
<dbReference type="InterPro" id="IPR039424">
    <property type="entry name" value="SBP_5"/>
</dbReference>
<proteinExistence type="inferred from homology"/>
<name>A0ABV7G171_9PROT</name>
<dbReference type="EMBL" id="JBHRTN010000008">
    <property type="protein sequence ID" value="MFC3125334.1"/>
    <property type="molecule type" value="Genomic_DNA"/>
</dbReference>
<feature type="chain" id="PRO_5047381046" evidence="4">
    <location>
        <begin position="32"/>
        <end position="533"/>
    </location>
</feature>
<comment type="similarity">
    <text evidence="2">Belongs to the bacterial solute-binding protein 5 family.</text>
</comment>
<accession>A0ABV7G171</accession>
<keyword evidence="3 4" id="KW-0732">Signal</keyword>
<dbReference type="PIRSF" id="PIRSF002741">
    <property type="entry name" value="MppA"/>
    <property type="match status" value="1"/>
</dbReference>
<evidence type="ECO:0000256" key="1">
    <source>
        <dbReference type="ARBA" id="ARBA00004418"/>
    </source>
</evidence>
<evidence type="ECO:0000256" key="3">
    <source>
        <dbReference type="ARBA" id="ARBA00022729"/>
    </source>
</evidence>
<gene>
    <name evidence="6" type="ORF">ACFOD4_09685</name>
</gene>
<dbReference type="PANTHER" id="PTHR30290:SF38">
    <property type="entry name" value="D,D-DIPEPTIDE-BINDING PERIPLASMIC PROTEIN DDPA-RELATED"/>
    <property type="match status" value="1"/>
</dbReference>
<sequence>MTRIDRRSFFKAAAGASLLPALSPLARPAIAQGAAANTLRFVPQANLTALDPIWTTATVTGNHGYYVFDTLYSLDARGRPQPQMAEGHEVSDDGKTWRIRLRDGLRFHDNEPVRAADCIASVRRWASRDPFGQLVAAIVDEWRAVDDRTFEIRLSRPFPLLLMALGKSDSSIPFIMPERLAQTDSTKAITEMVGSGPYRFLASEFNSGSRVAYEKFDGYVPRQEPPDHATGAKVAHFRRIEWNIITDAATAAGALMNGEIDWWERPQVDLQAMLARNKNIRREVMDKAGRMALARLNCLQPPFNDVKMRRAVLTSVVQENYMRAAQGDDTSSWTDTHSIWPKHTPYYADNKDLMPGDLDRARAMLKEAGYAGQKVAIINPTDFPDIGPLGQVTADALMQIGVNVDLMESDWGTVIQRRNSREPVERGGWSIFHTTGSATNYGSPATSPLCRGLGEKGWFGWYGSERAEALTQEWLFAPDEAGQKKAAAELGRLALEEVATIPLGQFTIRTAYRTNLTGMIEGSAPYPWGVRRA</sequence>
<feature type="signal peptide" evidence="4">
    <location>
        <begin position="1"/>
        <end position="31"/>
    </location>
</feature>
<comment type="subcellular location">
    <subcellularLocation>
        <location evidence="1">Periplasm</location>
    </subcellularLocation>
</comment>
<dbReference type="SUPFAM" id="SSF53850">
    <property type="entry name" value="Periplasmic binding protein-like II"/>
    <property type="match status" value="1"/>
</dbReference>
<dbReference type="Proteomes" id="UP001595593">
    <property type="component" value="Unassembled WGS sequence"/>
</dbReference>
<evidence type="ECO:0000259" key="5">
    <source>
        <dbReference type="Pfam" id="PF00496"/>
    </source>
</evidence>
<evidence type="ECO:0000256" key="2">
    <source>
        <dbReference type="ARBA" id="ARBA00005695"/>
    </source>
</evidence>
<feature type="domain" description="Solute-binding protein family 5" evidence="5">
    <location>
        <begin position="80"/>
        <end position="432"/>
    </location>
</feature>
<dbReference type="CDD" id="cd08502">
    <property type="entry name" value="PBP2_NikA_DppA_OppA_like_16"/>
    <property type="match status" value="1"/>
</dbReference>
<dbReference type="RefSeq" id="WP_379595951.1">
    <property type="nucleotide sequence ID" value="NZ_JBHRTN010000008.1"/>
</dbReference>